<dbReference type="PROSITE" id="PS51257">
    <property type="entry name" value="PROKAR_LIPOPROTEIN"/>
    <property type="match status" value="1"/>
</dbReference>
<dbReference type="Gene3D" id="2.60.40.1080">
    <property type="match status" value="1"/>
</dbReference>
<name>A0A841H3W3_9BACT</name>
<proteinExistence type="predicted"/>
<evidence type="ECO:0000313" key="2">
    <source>
        <dbReference type="EMBL" id="MBB6072668.1"/>
    </source>
</evidence>
<dbReference type="AlphaFoldDB" id="A0A841H3W3"/>
<dbReference type="RefSeq" id="WP_170038881.1">
    <property type="nucleotide sequence ID" value="NZ_JABDTL010000002.1"/>
</dbReference>
<protein>
    <recommendedName>
        <fullName evidence="4">BIG2 domain-containing protein</fullName>
    </recommendedName>
</protein>
<evidence type="ECO:0008006" key="4">
    <source>
        <dbReference type="Google" id="ProtNLM"/>
    </source>
</evidence>
<feature type="signal peptide" evidence="1">
    <location>
        <begin position="1"/>
        <end position="23"/>
    </location>
</feature>
<comment type="caution">
    <text evidence="2">The sequence shown here is derived from an EMBL/GenBank/DDBJ whole genome shotgun (WGS) entry which is preliminary data.</text>
</comment>
<dbReference type="Proteomes" id="UP000582837">
    <property type="component" value="Unassembled WGS sequence"/>
</dbReference>
<evidence type="ECO:0000313" key="3">
    <source>
        <dbReference type="Proteomes" id="UP000582837"/>
    </source>
</evidence>
<gene>
    <name evidence="2" type="ORF">HNQ61_004331</name>
</gene>
<organism evidence="2 3">
    <name type="scientific">Longimicrobium terrae</name>
    <dbReference type="NCBI Taxonomy" id="1639882"/>
    <lineage>
        <taxon>Bacteria</taxon>
        <taxon>Pseudomonadati</taxon>
        <taxon>Gemmatimonadota</taxon>
        <taxon>Longimicrobiia</taxon>
        <taxon>Longimicrobiales</taxon>
        <taxon>Longimicrobiaceae</taxon>
        <taxon>Longimicrobium</taxon>
    </lineage>
</organism>
<keyword evidence="3" id="KW-1185">Reference proteome</keyword>
<reference evidence="2 3" key="1">
    <citation type="submission" date="2020-08" db="EMBL/GenBank/DDBJ databases">
        <title>Genomic Encyclopedia of Type Strains, Phase IV (KMG-IV): sequencing the most valuable type-strain genomes for metagenomic binning, comparative biology and taxonomic classification.</title>
        <authorList>
            <person name="Goeker M."/>
        </authorList>
    </citation>
    <scope>NUCLEOTIDE SEQUENCE [LARGE SCALE GENOMIC DNA]</scope>
    <source>
        <strain evidence="2 3">DSM 29007</strain>
    </source>
</reference>
<feature type="chain" id="PRO_5032410050" description="BIG2 domain-containing protein" evidence="1">
    <location>
        <begin position="24"/>
        <end position="117"/>
    </location>
</feature>
<evidence type="ECO:0000256" key="1">
    <source>
        <dbReference type="SAM" id="SignalP"/>
    </source>
</evidence>
<keyword evidence="1" id="KW-0732">Signal</keyword>
<sequence>MQRRTRWTALLLTAAVTAGGAAACGDPLRPYPQFTINPRAVNVARGATVPVKIVLAGPNKSESWTVESGNPAVATVVQTETGATVSGASTGSTRLYVVTRTEGFGTVRDSATINVAP</sequence>
<accession>A0A841H3W3</accession>
<dbReference type="EMBL" id="JACHIA010000017">
    <property type="protein sequence ID" value="MBB6072668.1"/>
    <property type="molecule type" value="Genomic_DNA"/>
</dbReference>